<dbReference type="HOGENOM" id="CLU_963932_0_0_1"/>
<reference evidence="1" key="1">
    <citation type="journal article" date="2012" name="Nature">
        <title>The oyster genome reveals stress adaptation and complexity of shell formation.</title>
        <authorList>
            <person name="Zhang G."/>
            <person name="Fang X."/>
            <person name="Guo X."/>
            <person name="Li L."/>
            <person name="Luo R."/>
            <person name="Xu F."/>
            <person name="Yang P."/>
            <person name="Zhang L."/>
            <person name="Wang X."/>
            <person name="Qi H."/>
            <person name="Xiong Z."/>
            <person name="Que H."/>
            <person name="Xie Y."/>
            <person name="Holland P.W."/>
            <person name="Paps J."/>
            <person name="Zhu Y."/>
            <person name="Wu F."/>
            <person name="Chen Y."/>
            <person name="Wang J."/>
            <person name="Peng C."/>
            <person name="Meng J."/>
            <person name="Yang L."/>
            <person name="Liu J."/>
            <person name="Wen B."/>
            <person name="Zhang N."/>
            <person name="Huang Z."/>
            <person name="Zhu Q."/>
            <person name="Feng Y."/>
            <person name="Mount A."/>
            <person name="Hedgecock D."/>
            <person name="Xu Z."/>
            <person name="Liu Y."/>
            <person name="Domazet-Loso T."/>
            <person name="Du Y."/>
            <person name="Sun X."/>
            <person name="Zhang S."/>
            <person name="Liu B."/>
            <person name="Cheng P."/>
            <person name="Jiang X."/>
            <person name="Li J."/>
            <person name="Fan D."/>
            <person name="Wang W."/>
            <person name="Fu W."/>
            <person name="Wang T."/>
            <person name="Wang B."/>
            <person name="Zhang J."/>
            <person name="Peng Z."/>
            <person name="Li Y."/>
            <person name="Li N."/>
            <person name="Wang J."/>
            <person name="Chen M."/>
            <person name="He Y."/>
            <person name="Tan F."/>
            <person name="Song X."/>
            <person name="Zheng Q."/>
            <person name="Huang R."/>
            <person name="Yang H."/>
            <person name="Du X."/>
            <person name="Chen L."/>
            <person name="Yang M."/>
            <person name="Gaffney P.M."/>
            <person name="Wang S."/>
            <person name="Luo L."/>
            <person name="She Z."/>
            <person name="Ming Y."/>
            <person name="Huang W."/>
            <person name="Zhang S."/>
            <person name="Huang B."/>
            <person name="Zhang Y."/>
            <person name="Qu T."/>
            <person name="Ni P."/>
            <person name="Miao G."/>
            <person name="Wang J."/>
            <person name="Wang Q."/>
            <person name="Steinberg C.E."/>
            <person name="Wang H."/>
            <person name="Li N."/>
            <person name="Qian L."/>
            <person name="Zhang G."/>
            <person name="Li Y."/>
            <person name="Yang H."/>
            <person name="Liu X."/>
            <person name="Wang J."/>
            <person name="Yin Y."/>
            <person name="Wang J."/>
        </authorList>
    </citation>
    <scope>NUCLEOTIDE SEQUENCE [LARGE SCALE GENOMIC DNA]</scope>
    <source>
        <strain evidence="1">05x7-T-G4-1.051#20</strain>
    </source>
</reference>
<dbReference type="InParanoid" id="K1R8T8"/>
<protein>
    <submittedName>
        <fullName evidence="1">Uncharacterized protein</fullName>
    </submittedName>
</protein>
<accession>K1R8T8</accession>
<gene>
    <name evidence="1" type="ORF">CGI_10003646</name>
</gene>
<sequence>MTIPHLSTTHKKSKPKGKTKILINEIAISQNRPEEQFIELKVSSDYTHDLQSYEVVVFSGIGEVLSTMSIHGDTGKPYAILANEDIHVNIRKELQKKKSIAVAVYHRSESTSDVITLHSKGVMDAIVLTAYDGQPSDQLMQNLMKDNASPFHVSSSALTNGGTISRCAENHVRDTQDFMEMSEPKATRGFRNVKCPSNRLPTVSDNSIDNIQLTLIVVMSCLGLFFVIVLFVVMIMKQKQRQIKIMQNSINMKEDEDEEVVLKMASVKFDSNIEEPPTFDNNVYLAINP</sequence>
<name>K1R8T8_MAGGI</name>
<dbReference type="PANTHER" id="PTHR37397:SF1">
    <property type="entry name" value="LTD DOMAIN-CONTAINING PROTEIN"/>
    <property type="match status" value="1"/>
</dbReference>
<dbReference type="PANTHER" id="PTHR37397">
    <property type="entry name" value="SI:CH211-183D21.1"/>
    <property type="match status" value="1"/>
</dbReference>
<dbReference type="EMBL" id="JH818603">
    <property type="protein sequence ID" value="EKC30406.1"/>
    <property type="molecule type" value="Genomic_DNA"/>
</dbReference>
<organism evidence="1">
    <name type="scientific">Magallana gigas</name>
    <name type="common">Pacific oyster</name>
    <name type="synonym">Crassostrea gigas</name>
    <dbReference type="NCBI Taxonomy" id="29159"/>
    <lineage>
        <taxon>Eukaryota</taxon>
        <taxon>Metazoa</taxon>
        <taxon>Spiralia</taxon>
        <taxon>Lophotrochozoa</taxon>
        <taxon>Mollusca</taxon>
        <taxon>Bivalvia</taxon>
        <taxon>Autobranchia</taxon>
        <taxon>Pteriomorphia</taxon>
        <taxon>Ostreida</taxon>
        <taxon>Ostreoidea</taxon>
        <taxon>Ostreidae</taxon>
        <taxon>Magallana</taxon>
    </lineage>
</organism>
<dbReference type="AlphaFoldDB" id="K1R8T8"/>
<proteinExistence type="predicted"/>
<evidence type="ECO:0000313" key="1">
    <source>
        <dbReference type="EMBL" id="EKC30406.1"/>
    </source>
</evidence>